<proteinExistence type="predicted"/>
<dbReference type="Proteomes" id="UP000466681">
    <property type="component" value="Chromosome"/>
</dbReference>
<name>A0AAD1M554_9MYCO</name>
<evidence type="ECO:0000313" key="2">
    <source>
        <dbReference type="Proteomes" id="UP000466681"/>
    </source>
</evidence>
<accession>A0AAD1M554</accession>
<dbReference type="RefSeq" id="WP_083157425.1">
    <property type="nucleotide sequence ID" value="NZ_AP022560.1"/>
</dbReference>
<sequence length="116" mass="12193">MSIFEVPENPSDPEAAALELIVRLPQDLLGKTWPPLDVLQELTAALEIAGAFTGMSWHDAKHAAVAIIVDAVNSDDAVPSLCQRAERAVTGTDGMTWDDPAAMARALTTGAKVLAA</sequence>
<reference evidence="1 2" key="1">
    <citation type="journal article" date="2019" name="Emerg. Microbes Infect.">
        <title>Comprehensive subspecies identification of 175 nontuberculous mycobacteria species based on 7547 genomic profiles.</title>
        <authorList>
            <person name="Matsumoto Y."/>
            <person name="Kinjo T."/>
            <person name="Motooka D."/>
            <person name="Nabeya D."/>
            <person name="Jung N."/>
            <person name="Uechi K."/>
            <person name="Horii T."/>
            <person name="Iida T."/>
            <person name="Fujita J."/>
            <person name="Nakamura S."/>
        </authorList>
    </citation>
    <scope>NUCLEOTIDE SEQUENCE [LARGE SCALE GENOMIC DNA]</scope>
    <source>
        <strain evidence="1 2">JCM 6375</strain>
    </source>
</reference>
<gene>
    <name evidence="1" type="ORF">MMOR_18390</name>
</gene>
<evidence type="ECO:0000313" key="1">
    <source>
        <dbReference type="EMBL" id="BBX00903.1"/>
    </source>
</evidence>
<dbReference type="EMBL" id="AP022560">
    <property type="protein sequence ID" value="BBX00903.1"/>
    <property type="molecule type" value="Genomic_DNA"/>
</dbReference>
<dbReference type="KEGG" id="mmor:MMOR_18390"/>
<organism evidence="1 2">
    <name type="scientific">Mycolicibacterium moriokaense</name>
    <dbReference type="NCBI Taxonomy" id="39691"/>
    <lineage>
        <taxon>Bacteria</taxon>
        <taxon>Bacillati</taxon>
        <taxon>Actinomycetota</taxon>
        <taxon>Actinomycetes</taxon>
        <taxon>Mycobacteriales</taxon>
        <taxon>Mycobacteriaceae</taxon>
        <taxon>Mycolicibacterium</taxon>
    </lineage>
</organism>
<dbReference type="AlphaFoldDB" id="A0AAD1M554"/>
<keyword evidence="2" id="KW-1185">Reference proteome</keyword>
<protein>
    <submittedName>
        <fullName evidence="1">Uncharacterized protein</fullName>
    </submittedName>
</protein>